<protein>
    <submittedName>
        <fullName evidence="2">Benzoate 4-monooxygenase cytochrome P450</fullName>
    </submittedName>
</protein>
<keyword evidence="3" id="KW-1185">Reference proteome</keyword>
<comment type="caution">
    <text evidence="2">The sequence shown here is derived from an EMBL/GenBank/DDBJ whole genome shotgun (WGS) entry which is preliminary data.</text>
</comment>
<gene>
    <name evidence="2" type="ORF">FPANT_3930</name>
</gene>
<dbReference type="GO" id="GO:0004497">
    <property type="term" value="F:monooxygenase activity"/>
    <property type="evidence" value="ECO:0007669"/>
    <property type="project" value="UniProtKB-KW"/>
</dbReference>
<evidence type="ECO:0000256" key="1">
    <source>
        <dbReference type="SAM" id="MobiDB-lite"/>
    </source>
</evidence>
<keyword evidence="2" id="KW-0503">Monooxygenase</keyword>
<accession>A0A8H5PKL8</accession>
<evidence type="ECO:0000313" key="3">
    <source>
        <dbReference type="Proteomes" id="UP000544095"/>
    </source>
</evidence>
<dbReference type="Proteomes" id="UP000544095">
    <property type="component" value="Unassembled WGS sequence"/>
</dbReference>
<organism evidence="2 3">
    <name type="scientific">Fusarium pseudoanthophilum</name>
    <dbReference type="NCBI Taxonomy" id="48495"/>
    <lineage>
        <taxon>Eukaryota</taxon>
        <taxon>Fungi</taxon>
        <taxon>Dikarya</taxon>
        <taxon>Ascomycota</taxon>
        <taxon>Pezizomycotina</taxon>
        <taxon>Sordariomycetes</taxon>
        <taxon>Hypocreomycetidae</taxon>
        <taxon>Hypocreales</taxon>
        <taxon>Nectriaceae</taxon>
        <taxon>Fusarium</taxon>
        <taxon>Fusarium fujikuroi species complex</taxon>
    </lineage>
</organism>
<feature type="region of interest" description="Disordered" evidence="1">
    <location>
        <begin position="25"/>
        <end position="74"/>
    </location>
</feature>
<name>A0A8H5PKL8_9HYPO</name>
<evidence type="ECO:0000313" key="2">
    <source>
        <dbReference type="EMBL" id="KAF5598011.1"/>
    </source>
</evidence>
<dbReference type="EMBL" id="JAAOAR010000176">
    <property type="protein sequence ID" value="KAF5598011.1"/>
    <property type="molecule type" value="Genomic_DNA"/>
</dbReference>
<proteinExistence type="predicted"/>
<dbReference type="AlphaFoldDB" id="A0A8H5PKL8"/>
<sequence length="74" mass="7814">MDANIRPPPDIKKLLVIVKRIWESDDAPLPGGTATQAEIDEAQKGSVDKGEPVKPGPWPTTKETSSSSSTASKG</sequence>
<keyword evidence="2" id="KW-0560">Oxidoreductase</keyword>
<feature type="compositionally biased region" description="Low complexity" evidence="1">
    <location>
        <begin position="60"/>
        <end position="74"/>
    </location>
</feature>
<reference evidence="2 3" key="1">
    <citation type="submission" date="2020-05" db="EMBL/GenBank/DDBJ databases">
        <title>Identification and distribution of gene clusters putatively required for synthesis of sphingolipid metabolism inhibitors in phylogenetically diverse species of the filamentous fungus Fusarium.</title>
        <authorList>
            <person name="Kim H.-S."/>
            <person name="Busman M."/>
            <person name="Brown D.W."/>
            <person name="Divon H."/>
            <person name="Uhlig S."/>
            <person name="Proctor R.H."/>
        </authorList>
    </citation>
    <scope>NUCLEOTIDE SEQUENCE [LARGE SCALE GENOMIC DNA]</scope>
    <source>
        <strain evidence="2 3">NRRL 25211</strain>
    </source>
</reference>
<feature type="compositionally biased region" description="Basic and acidic residues" evidence="1">
    <location>
        <begin position="41"/>
        <end position="52"/>
    </location>
</feature>